<organism evidence="2 3">
    <name type="scientific">Microlunatus parietis</name>
    <dbReference type="NCBI Taxonomy" id="682979"/>
    <lineage>
        <taxon>Bacteria</taxon>
        <taxon>Bacillati</taxon>
        <taxon>Actinomycetota</taxon>
        <taxon>Actinomycetes</taxon>
        <taxon>Propionibacteriales</taxon>
        <taxon>Propionibacteriaceae</taxon>
        <taxon>Microlunatus</taxon>
    </lineage>
</organism>
<keyword evidence="2" id="KW-0966">Cell projection</keyword>
<feature type="transmembrane region" description="Helical" evidence="1">
    <location>
        <begin position="20"/>
        <end position="46"/>
    </location>
</feature>
<keyword evidence="1" id="KW-1133">Transmembrane helix</keyword>
<feature type="transmembrane region" description="Helical" evidence="1">
    <location>
        <begin position="58"/>
        <end position="75"/>
    </location>
</feature>
<dbReference type="RefSeq" id="WP_179752642.1">
    <property type="nucleotide sequence ID" value="NZ_JACCBU010000001.1"/>
</dbReference>
<keyword evidence="1" id="KW-0472">Membrane</keyword>
<keyword evidence="2" id="KW-0282">Flagellum</keyword>
<keyword evidence="1" id="KW-0812">Transmembrane</keyword>
<sequence length="104" mass="10645">MTQPPPPQYAAQPPAKDPAMVMGIVGLILAFFCAIVGLVISIIAFLKSRKAGFTNIPALIGIIVGILATVGWSIGGVNLGNVVAKCNELGPGVHKVDGVTFTCS</sequence>
<proteinExistence type="predicted"/>
<protein>
    <submittedName>
        <fullName evidence="2">Flagellar biosynthesis protein FliQ</fullName>
    </submittedName>
</protein>
<name>A0A7Y9I8Q6_9ACTN</name>
<accession>A0A7Y9I8Q6</accession>
<comment type="caution">
    <text evidence="2">The sequence shown here is derived from an EMBL/GenBank/DDBJ whole genome shotgun (WGS) entry which is preliminary data.</text>
</comment>
<gene>
    <name evidence="2" type="ORF">BKA15_003395</name>
</gene>
<dbReference type="Proteomes" id="UP000569914">
    <property type="component" value="Unassembled WGS sequence"/>
</dbReference>
<keyword evidence="2" id="KW-0969">Cilium</keyword>
<keyword evidence="3" id="KW-1185">Reference proteome</keyword>
<evidence type="ECO:0000313" key="2">
    <source>
        <dbReference type="EMBL" id="NYE72066.1"/>
    </source>
</evidence>
<dbReference type="EMBL" id="JACCBU010000001">
    <property type="protein sequence ID" value="NYE72066.1"/>
    <property type="molecule type" value="Genomic_DNA"/>
</dbReference>
<evidence type="ECO:0000256" key="1">
    <source>
        <dbReference type="SAM" id="Phobius"/>
    </source>
</evidence>
<evidence type="ECO:0000313" key="3">
    <source>
        <dbReference type="Proteomes" id="UP000569914"/>
    </source>
</evidence>
<dbReference type="AlphaFoldDB" id="A0A7Y9I8Q6"/>
<reference evidence="2 3" key="1">
    <citation type="submission" date="2020-07" db="EMBL/GenBank/DDBJ databases">
        <title>Sequencing the genomes of 1000 actinobacteria strains.</title>
        <authorList>
            <person name="Klenk H.-P."/>
        </authorList>
    </citation>
    <scope>NUCLEOTIDE SEQUENCE [LARGE SCALE GENOMIC DNA]</scope>
    <source>
        <strain evidence="2 3">DSM 22083</strain>
    </source>
</reference>